<sequence>MSGPWEEGPKELLQHAVDHLSAGQDFDRRIAMILIDN</sequence>
<reference evidence="1" key="1">
    <citation type="journal article" date="2015" name="Nature">
        <title>Complex archaea that bridge the gap between prokaryotes and eukaryotes.</title>
        <authorList>
            <person name="Spang A."/>
            <person name="Saw J.H."/>
            <person name="Jorgensen S.L."/>
            <person name="Zaremba-Niedzwiedzka K."/>
            <person name="Martijn J."/>
            <person name="Lind A.E."/>
            <person name="van Eijk R."/>
            <person name="Schleper C."/>
            <person name="Guy L."/>
            <person name="Ettema T.J."/>
        </authorList>
    </citation>
    <scope>NUCLEOTIDE SEQUENCE</scope>
</reference>
<name>A0A0F8X9N4_9ZZZZ</name>
<comment type="caution">
    <text evidence="1">The sequence shown here is derived from an EMBL/GenBank/DDBJ whole genome shotgun (WGS) entry which is preliminary data.</text>
</comment>
<accession>A0A0F8X9N4</accession>
<evidence type="ECO:0000313" key="1">
    <source>
        <dbReference type="EMBL" id="KKK65513.1"/>
    </source>
</evidence>
<protein>
    <submittedName>
        <fullName evidence="1">Uncharacterized protein</fullName>
    </submittedName>
</protein>
<gene>
    <name evidence="1" type="ORF">LCGC14_2973400</name>
</gene>
<dbReference type="EMBL" id="LAZR01060519">
    <property type="protein sequence ID" value="KKK65513.1"/>
    <property type="molecule type" value="Genomic_DNA"/>
</dbReference>
<dbReference type="AlphaFoldDB" id="A0A0F8X9N4"/>
<feature type="non-terminal residue" evidence="1">
    <location>
        <position position="37"/>
    </location>
</feature>
<organism evidence="1">
    <name type="scientific">marine sediment metagenome</name>
    <dbReference type="NCBI Taxonomy" id="412755"/>
    <lineage>
        <taxon>unclassified sequences</taxon>
        <taxon>metagenomes</taxon>
        <taxon>ecological metagenomes</taxon>
    </lineage>
</organism>
<proteinExistence type="predicted"/>